<dbReference type="HAMAP" id="MF_00120">
    <property type="entry name" value="GatA"/>
    <property type="match status" value="1"/>
</dbReference>
<dbReference type="SUPFAM" id="SSF75304">
    <property type="entry name" value="Amidase signature (AS) enzymes"/>
    <property type="match status" value="1"/>
</dbReference>
<evidence type="ECO:0000313" key="13">
    <source>
        <dbReference type="Proteomes" id="UP001221217"/>
    </source>
</evidence>
<gene>
    <name evidence="10 12" type="primary">gatA</name>
    <name evidence="12" type="ORF">PQJ61_05215</name>
</gene>
<evidence type="ECO:0000256" key="10">
    <source>
        <dbReference type="HAMAP-Rule" id="MF_00120"/>
    </source>
</evidence>
<dbReference type="InterPro" id="IPR020556">
    <property type="entry name" value="Amidase_CS"/>
</dbReference>
<name>A0AAJ1MJ06_9SPIO</name>
<evidence type="ECO:0000259" key="11">
    <source>
        <dbReference type="Pfam" id="PF01425"/>
    </source>
</evidence>
<evidence type="ECO:0000256" key="1">
    <source>
        <dbReference type="ARBA" id="ARBA00008069"/>
    </source>
</evidence>
<dbReference type="PROSITE" id="PS00571">
    <property type="entry name" value="AMIDASES"/>
    <property type="match status" value="1"/>
</dbReference>
<evidence type="ECO:0000256" key="3">
    <source>
        <dbReference type="ARBA" id="ARBA00012739"/>
    </source>
</evidence>
<dbReference type="GO" id="GO:0006412">
    <property type="term" value="P:translation"/>
    <property type="evidence" value="ECO:0007669"/>
    <property type="project" value="UniProtKB-UniRule"/>
</dbReference>
<comment type="subunit">
    <text evidence="2 10">Heterotrimer of A, B and C subunits.</text>
</comment>
<feature type="domain" description="Amidase" evidence="11">
    <location>
        <begin position="4"/>
        <end position="420"/>
    </location>
</feature>
<dbReference type="EMBL" id="JAQQAL010000011">
    <property type="protein sequence ID" value="MDC7226142.1"/>
    <property type="molecule type" value="Genomic_DNA"/>
</dbReference>
<dbReference type="InterPro" id="IPR023631">
    <property type="entry name" value="Amidase_dom"/>
</dbReference>
<dbReference type="PANTHER" id="PTHR11895">
    <property type="entry name" value="TRANSAMIDASE"/>
    <property type="match status" value="1"/>
</dbReference>
<feature type="active site" description="Charge relay system" evidence="10">
    <location>
        <position position="44"/>
    </location>
</feature>
<dbReference type="InterPro" id="IPR036928">
    <property type="entry name" value="AS_sf"/>
</dbReference>
<evidence type="ECO:0000256" key="6">
    <source>
        <dbReference type="ARBA" id="ARBA00022741"/>
    </source>
</evidence>
<evidence type="ECO:0000256" key="2">
    <source>
        <dbReference type="ARBA" id="ARBA00011123"/>
    </source>
</evidence>
<keyword evidence="8 10" id="KW-0648">Protein biosynthesis</keyword>
<proteinExistence type="inferred from homology"/>
<dbReference type="NCBIfam" id="TIGR00132">
    <property type="entry name" value="gatA"/>
    <property type="match status" value="1"/>
</dbReference>
<reference evidence="12 13" key="1">
    <citation type="submission" date="2022-12" db="EMBL/GenBank/DDBJ databases">
        <title>Metagenome assembled genome from gulf of manar.</title>
        <authorList>
            <person name="Kohli P."/>
            <person name="Pk S."/>
            <person name="Venkata Ramana C."/>
            <person name="Sasikala C."/>
        </authorList>
    </citation>
    <scope>NUCLEOTIDE SEQUENCE [LARGE SCALE GENOMIC DNA]</scope>
    <source>
        <strain evidence="12">JB008</strain>
    </source>
</reference>
<evidence type="ECO:0000256" key="5">
    <source>
        <dbReference type="ARBA" id="ARBA00022598"/>
    </source>
</evidence>
<keyword evidence="7 10" id="KW-0067">ATP-binding</keyword>
<organism evidence="12 13">
    <name type="scientific">Candidatus Thalassospirochaeta sargassi</name>
    <dbReference type="NCBI Taxonomy" id="3119039"/>
    <lineage>
        <taxon>Bacteria</taxon>
        <taxon>Pseudomonadati</taxon>
        <taxon>Spirochaetota</taxon>
        <taxon>Spirochaetia</taxon>
        <taxon>Spirochaetales</taxon>
        <taxon>Spirochaetaceae</taxon>
        <taxon>Candidatus Thalassospirochaeta</taxon>
    </lineage>
</organism>
<dbReference type="PANTHER" id="PTHR11895:SF151">
    <property type="entry name" value="GLUTAMYL-TRNA(GLN) AMIDOTRANSFERASE SUBUNIT A"/>
    <property type="match status" value="1"/>
</dbReference>
<dbReference type="Pfam" id="PF01425">
    <property type="entry name" value="Amidase"/>
    <property type="match status" value="1"/>
</dbReference>
<protein>
    <recommendedName>
        <fullName evidence="4 10">Glutamyl-tRNA(Gln) amidotransferase subunit A</fullName>
        <shortName evidence="10">Glu-ADT subunit A</shortName>
        <ecNumber evidence="3 10">6.3.5.7</ecNumber>
    </recommendedName>
</protein>
<dbReference type="Gene3D" id="3.90.1300.10">
    <property type="entry name" value="Amidase signature (AS) domain"/>
    <property type="match status" value="1"/>
</dbReference>
<feature type="active site" description="Acyl-ester intermediate" evidence="10">
    <location>
        <position position="143"/>
    </location>
</feature>
<keyword evidence="5 10" id="KW-0436">Ligase</keyword>
<dbReference type="GO" id="GO:0030956">
    <property type="term" value="C:glutamyl-tRNA(Gln) amidotransferase complex"/>
    <property type="evidence" value="ECO:0007669"/>
    <property type="project" value="InterPro"/>
</dbReference>
<dbReference type="GO" id="GO:0005524">
    <property type="term" value="F:ATP binding"/>
    <property type="evidence" value="ECO:0007669"/>
    <property type="project" value="UniProtKB-KW"/>
</dbReference>
<evidence type="ECO:0000256" key="4">
    <source>
        <dbReference type="ARBA" id="ARBA00014428"/>
    </source>
</evidence>
<dbReference type="EC" id="6.3.5.7" evidence="3 10"/>
<accession>A0AAJ1MJ06</accession>
<evidence type="ECO:0000256" key="8">
    <source>
        <dbReference type="ARBA" id="ARBA00022917"/>
    </source>
</evidence>
<evidence type="ECO:0000313" key="12">
    <source>
        <dbReference type="EMBL" id="MDC7226142.1"/>
    </source>
</evidence>
<feature type="active site" description="Charge relay system" evidence="10">
    <location>
        <position position="119"/>
    </location>
</feature>
<sequence>MTELKEHDKDINSFLEFASEDAAASVAASANQDGPLAGLTFGVKDNIAVEGMHLTCGSKMLKDFVSPYDATAVRKLKEAGAVCVGKTNLDEFGMGSSTDNSALAVTNNPWDLECVCGGSSGGSAAAVAAGLVPFALGTDTGGSVRQPASFCGVYGLKPTYGVVSRFGLVAYASSLEVCGILADSVDTTRKVFEVIKGKDGSDQTSIDHIPASADAETVAVLAGDLGLKPEVETAYKKAVDGLKSSGMKIIEVELPMLDYGIAAYYTIAMAEASANLARYNGVRYGHRSAEAGSFEDLMRMSRDEGFGDEVKLRILLGTYVLRSGFQDQYYTRAQKIRTAVRNEFDGVFTKADMIMLPAFPTAAFKHGDQSLDQFQQKLADKFTVAANLSGMPAMSVPVSVENGLPVGMQLMAPVFAEERIFKVAEKLAEVLPPAACPLSMAGQRTTEAK</sequence>
<evidence type="ECO:0000256" key="9">
    <source>
        <dbReference type="ARBA" id="ARBA00047407"/>
    </source>
</evidence>
<dbReference type="Proteomes" id="UP001221217">
    <property type="component" value="Unassembled WGS sequence"/>
</dbReference>
<comment type="similarity">
    <text evidence="1 10">Belongs to the amidase family. GatA subfamily.</text>
</comment>
<keyword evidence="6 10" id="KW-0547">Nucleotide-binding</keyword>
<comment type="catalytic activity">
    <reaction evidence="9 10">
        <text>L-glutamyl-tRNA(Gln) + L-glutamine + ATP + H2O = L-glutaminyl-tRNA(Gln) + L-glutamate + ADP + phosphate + H(+)</text>
        <dbReference type="Rhea" id="RHEA:17521"/>
        <dbReference type="Rhea" id="RHEA-COMP:9681"/>
        <dbReference type="Rhea" id="RHEA-COMP:9684"/>
        <dbReference type="ChEBI" id="CHEBI:15377"/>
        <dbReference type="ChEBI" id="CHEBI:15378"/>
        <dbReference type="ChEBI" id="CHEBI:29985"/>
        <dbReference type="ChEBI" id="CHEBI:30616"/>
        <dbReference type="ChEBI" id="CHEBI:43474"/>
        <dbReference type="ChEBI" id="CHEBI:58359"/>
        <dbReference type="ChEBI" id="CHEBI:78520"/>
        <dbReference type="ChEBI" id="CHEBI:78521"/>
        <dbReference type="ChEBI" id="CHEBI:456216"/>
        <dbReference type="EC" id="6.3.5.7"/>
    </reaction>
</comment>
<evidence type="ECO:0000256" key="7">
    <source>
        <dbReference type="ARBA" id="ARBA00022840"/>
    </source>
</evidence>
<dbReference type="InterPro" id="IPR000120">
    <property type="entry name" value="Amidase"/>
</dbReference>
<dbReference type="AlphaFoldDB" id="A0AAJ1MJ06"/>
<comment type="function">
    <text evidence="10">Allows the formation of correctly charged Gln-tRNA(Gln) through the transamidation of misacylated Glu-tRNA(Gln) in organisms which lack glutaminyl-tRNA synthetase. The reaction takes place in the presence of glutamine and ATP through an activated gamma-phospho-Glu-tRNA(Gln).</text>
</comment>
<dbReference type="InterPro" id="IPR004412">
    <property type="entry name" value="GatA"/>
</dbReference>
<comment type="caution">
    <text evidence="12">The sequence shown here is derived from an EMBL/GenBank/DDBJ whole genome shotgun (WGS) entry which is preliminary data.</text>
</comment>
<dbReference type="GO" id="GO:0050567">
    <property type="term" value="F:glutaminyl-tRNA synthase (glutamine-hydrolyzing) activity"/>
    <property type="evidence" value="ECO:0007669"/>
    <property type="project" value="UniProtKB-UniRule"/>
</dbReference>